<feature type="region of interest" description="Disordered" evidence="7">
    <location>
        <begin position="28"/>
        <end position="81"/>
    </location>
</feature>
<protein>
    <submittedName>
        <fullName evidence="10">Murein L,D-transpeptidase</fullName>
    </submittedName>
</protein>
<gene>
    <name evidence="10" type="ORF">HKK74_08000</name>
</gene>
<dbReference type="InterPro" id="IPR036366">
    <property type="entry name" value="PGBDSf"/>
</dbReference>
<evidence type="ECO:0000256" key="8">
    <source>
        <dbReference type="SAM" id="SignalP"/>
    </source>
</evidence>
<dbReference type="Pfam" id="PF03734">
    <property type="entry name" value="YkuD"/>
    <property type="match status" value="1"/>
</dbReference>
<dbReference type="InterPro" id="IPR050979">
    <property type="entry name" value="LD-transpeptidase"/>
</dbReference>
<evidence type="ECO:0000256" key="1">
    <source>
        <dbReference type="ARBA" id="ARBA00004752"/>
    </source>
</evidence>
<dbReference type="CDD" id="cd16913">
    <property type="entry name" value="YkuD_like"/>
    <property type="match status" value="1"/>
</dbReference>
<accession>A0ABR7LLF7</accession>
<dbReference type="RefSeq" id="WP_187242435.1">
    <property type="nucleotide sequence ID" value="NZ_BAAAOK010000015.1"/>
</dbReference>
<dbReference type="Gene3D" id="1.10.101.10">
    <property type="entry name" value="PGBD-like superfamily/PGBD"/>
    <property type="match status" value="1"/>
</dbReference>
<dbReference type="SUPFAM" id="SSF47090">
    <property type="entry name" value="PGBD-like"/>
    <property type="match status" value="1"/>
</dbReference>
<evidence type="ECO:0000256" key="2">
    <source>
        <dbReference type="ARBA" id="ARBA00022679"/>
    </source>
</evidence>
<dbReference type="PROSITE" id="PS52029">
    <property type="entry name" value="LD_TPASE"/>
    <property type="match status" value="1"/>
</dbReference>
<evidence type="ECO:0000259" key="9">
    <source>
        <dbReference type="PROSITE" id="PS52029"/>
    </source>
</evidence>
<dbReference type="Proteomes" id="UP000805614">
    <property type="component" value="Unassembled WGS sequence"/>
</dbReference>
<evidence type="ECO:0000256" key="4">
    <source>
        <dbReference type="ARBA" id="ARBA00022984"/>
    </source>
</evidence>
<feature type="active site" description="Proton donor/acceptor" evidence="6">
    <location>
        <position position="245"/>
    </location>
</feature>
<evidence type="ECO:0000256" key="6">
    <source>
        <dbReference type="PROSITE-ProRule" id="PRU01373"/>
    </source>
</evidence>
<feature type="compositionally biased region" description="Low complexity" evidence="7">
    <location>
        <begin position="34"/>
        <end position="80"/>
    </location>
</feature>
<feature type="signal peptide" evidence="8">
    <location>
        <begin position="1"/>
        <end position="23"/>
    </location>
</feature>
<sequence>MSIRVRLAGVLFTGAAVFGAGCAQTGTAANAERSVSPPVTSPSVSAAAVSPSTGAPSAKGIPAGRSAAPAAPTPAPVTERPTIKFGEHNADVKALQERLRKLHYDPGAADGKYGQATQLALFAFQKVNRLKLNGTVGASVWKALDAPRTPAPLVRGGADDRVEIDLSRQLLYVYRDGEIALISHTSSGGGYEFCTTDPGATSQRCRHAVTPTGDYQTGRRVEGWDKGPLGSLYKPVYFNGGIAVHGYPSVPLKPVSHGCVRVPMSTADLFQKLVGTGVDVHVRGSV</sequence>
<keyword evidence="5 6" id="KW-0961">Cell wall biogenesis/degradation</keyword>
<keyword evidence="11" id="KW-1185">Reference proteome</keyword>
<keyword evidence="4 6" id="KW-0573">Peptidoglycan synthesis</keyword>
<keyword evidence="2" id="KW-0808">Transferase</keyword>
<dbReference type="PROSITE" id="PS51257">
    <property type="entry name" value="PROKAR_LIPOPROTEIN"/>
    <property type="match status" value="1"/>
</dbReference>
<dbReference type="InterPro" id="IPR002477">
    <property type="entry name" value="Peptidoglycan-bd-like"/>
</dbReference>
<evidence type="ECO:0000256" key="7">
    <source>
        <dbReference type="SAM" id="MobiDB-lite"/>
    </source>
</evidence>
<keyword evidence="3 6" id="KW-0133">Cell shape</keyword>
<reference evidence="10 11" key="1">
    <citation type="submission" date="2020-06" db="EMBL/GenBank/DDBJ databases">
        <title>Actinomadura xiongansis sp. nov., isolated from soil of Baiyangdian.</title>
        <authorList>
            <person name="Zhang X."/>
        </authorList>
    </citation>
    <scope>NUCLEOTIDE SEQUENCE [LARGE SCALE GENOMIC DNA]</scope>
    <source>
        <strain evidence="10 11">HBUM206468</strain>
    </source>
</reference>
<dbReference type="PANTHER" id="PTHR30582">
    <property type="entry name" value="L,D-TRANSPEPTIDASE"/>
    <property type="match status" value="1"/>
</dbReference>
<feature type="domain" description="L,D-TPase catalytic" evidence="9">
    <location>
        <begin position="160"/>
        <end position="283"/>
    </location>
</feature>
<dbReference type="SUPFAM" id="SSF141523">
    <property type="entry name" value="L,D-transpeptidase catalytic domain-like"/>
    <property type="match status" value="1"/>
</dbReference>
<comment type="pathway">
    <text evidence="1 6">Cell wall biogenesis; peptidoglycan biosynthesis.</text>
</comment>
<dbReference type="PANTHER" id="PTHR30582:SF2">
    <property type="entry name" value="L,D-TRANSPEPTIDASE YCIB-RELATED"/>
    <property type="match status" value="1"/>
</dbReference>
<comment type="caution">
    <text evidence="10">The sequence shown here is derived from an EMBL/GenBank/DDBJ whole genome shotgun (WGS) entry which is preliminary data.</text>
</comment>
<dbReference type="InterPro" id="IPR038063">
    <property type="entry name" value="Transpep_catalytic_dom"/>
</dbReference>
<proteinExistence type="predicted"/>
<keyword evidence="8" id="KW-0732">Signal</keyword>
<evidence type="ECO:0000256" key="5">
    <source>
        <dbReference type="ARBA" id="ARBA00023316"/>
    </source>
</evidence>
<dbReference type="Gene3D" id="2.40.440.10">
    <property type="entry name" value="L,D-transpeptidase catalytic domain-like"/>
    <property type="match status" value="1"/>
</dbReference>
<feature type="chain" id="PRO_5046697167" evidence="8">
    <location>
        <begin position="24"/>
        <end position="286"/>
    </location>
</feature>
<dbReference type="EMBL" id="JABVEC010000004">
    <property type="protein sequence ID" value="MBC6465434.1"/>
    <property type="molecule type" value="Genomic_DNA"/>
</dbReference>
<evidence type="ECO:0000313" key="10">
    <source>
        <dbReference type="EMBL" id="MBC6465434.1"/>
    </source>
</evidence>
<evidence type="ECO:0000256" key="3">
    <source>
        <dbReference type="ARBA" id="ARBA00022960"/>
    </source>
</evidence>
<feature type="active site" description="Nucleophile" evidence="6">
    <location>
        <position position="259"/>
    </location>
</feature>
<dbReference type="Pfam" id="PF01471">
    <property type="entry name" value="PG_binding_1"/>
    <property type="match status" value="1"/>
</dbReference>
<name>A0ABR7LLF7_9ACTN</name>
<evidence type="ECO:0000313" key="11">
    <source>
        <dbReference type="Proteomes" id="UP000805614"/>
    </source>
</evidence>
<organism evidence="10 11">
    <name type="scientific">Actinomadura alba</name>
    <dbReference type="NCBI Taxonomy" id="406431"/>
    <lineage>
        <taxon>Bacteria</taxon>
        <taxon>Bacillati</taxon>
        <taxon>Actinomycetota</taxon>
        <taxon>Actinomycetes</taxon>
        <taxon>Streptosporangiales</taxon>
        <taxon>Thermomonosporaceae</taxon>
        <taxon>Actinomadura</taxon>
    </lineage>
</organism>
<dbReference type="InterPro" id="IPR005490">
    <property type="entry name" value="LD_TPept_cat_dom"/>
</dbReference>
<dbReference type="InterPro" id="IPR036365">
    <property type="entry name" value="PGBD-like_sf"/>
</dbReference>